<reference evidence="1" key="1">
    <citation type="journal article" date="2021" name="PeerJ">
        <title>Extensive microbial diversity within the chicken gut microbiome revealed by metagenomics and culture.</title>
        <authorList>
            <person name="Gilroy R."/>
            <person name="Ravi A."/>
            <person name="Getino M."/>
            <person name="Pursley I."/>
            <person name="Horton D.L."/>
            <person name="Alikhan N.F."/>
            <person name="Baker D."/>
            <person name="Gharbi K."/>
            <person name="Hall N."/>
            <person name="Watson M."/>
            <person name="Adriaenssens E.M."/>
            <person name="Foster-Nyarko E."/>
            <person name="Jarju S."/>
            <person name="Secka A."/>
            <person name="Antonio M."/>
            <person name="Oren A."/>
            <person name="Chaudhuri R.R."/>
            <person name="La Ragione R."/>
            <person name="Hildebrand F."/>
            <person name="Pallen M.J."/>
        </authorList>
    </citation>
    <scope>NUCLEOTIDE SEQUENCE</scope>
    <source>
        <strain evidence="1">ChiHjej12B11-1927</strain>
    </source>
</reference>
<sequence>MILVDVYVPVMDEIYDFYLDEDVEIGLLIPQIAESICQKEQSVLKGNPDALTLWKPDIRSRLMRDTTLRKAGVGSGDRLLLV</sequence>
<dbReference type="AlphaFoldDB" id="A0A9D2ANT9"/>
<evidence type="ECO:0000313" key="1">
    <source>
        <dbReference type="EMBL" id="HIX39036.1"/>
    </source>
</evidence>
<dbReference type="EMBL" id="DXFG01000331">
    <property type="protein sequence ID" value="HIX39036.1"/>
    <property type="molecule type" value="Genomic_DNA"/>
</dbReference>
<name>A0A9D2ANT9_9FIRM</name>
<comment type="caution">
    <text evidence="1">The sequence shown here is derived from an EMBL/GenBank/DDBJ whole genome shotgun (WGS) entry which is preliminary data.</text>
</comment>
<organism evidence="1 2">
    <name type="scientific">Candidatus Blautia pullistercoris</name>
    <dbReference type="NCBI Taxonomy" id="2838499"/>
    <lineage>
        <taxon>Bacteria</taxon>
        <taxon>Bacillati</taxon>
        <taxon>Bacillota</taxon>
        <taxon>Clostridia</taxon>
        <taxon>Lachnospirales</taxon>
        <taxon>Lachnospiraceae</taxon>
        <taxon>Blautia</taxon>
    </lineage>
</organism>
<dbReference type="Gene3D" id="3.10.20.90">
    <property type="entry name" value="Phosphatidylinositol 3-kinase Catalytic Subunit, Chain A, domain 1"/>
    <property type="match status" value="1"/>
</dbReference>
<proteinExistence type="predicted"/>
<accession>A0A9D2ANT9</accession>
<dbReference type="Proteomes" id="UP000824230">
    <property type="component" value="Unassembled WGS sequence"/>
</dbReference>
<reference evidence="1" key="2">
    <citation type="submission" date="2021-04" db="EMBL/GenBank/DDBJ databases">
        <authorList>
            <person name="Gilroy R."/>
        </authorList>
    </citation>
    <scope>NUCLEOTIDE SEQUENCE</scope>
    <source>
        <strain evidence="1">ChiHjej12B11-1927</strain>
    </source>
</reference>
<protein>
    <submittedName>
        <fullName evidence="1">Uncharacterized protein</fullName>
    </submittedName>
</protein>
<dbReference type="InterPro" id="IPR024962">
    <property type="entry name" value="YukD-like"/>
</dbReference>
<dbReference type="Pfam" id="PF08817">
    <property type="entry name" value="YukD"/>
    <property type="match status" value="1"/>
</dbReference>
<gene>
    <name evidence="1" type="ORF">H9738_14410</name>
</gene>
<evidence type="ECO:0000313" key="2">
    <source>
        <dbReference type="Proteomes" id="UP000824230"/>
    </source>
</evidence>